<keyword evidence="8" id="KW-1185">Reference proteome</keyword>
<proteinExistence type="inferred from homology"/>
<feature type="domain" description="Xylulose 5-phosphate/Fructose 6-phosphate phosphoketolase C-terminal" evidence="5">
    <location>
        <begin position="531"/>
        <end position="651"/>
    </location>
</feature>
<accession>A0A366DEK9</accession>
<dbReference type="InterPro" id="IPR018969">
    <property type="entry name" value="Xul5P/Fru6P_PKetolase_C"/>
</dbReference>
<dbReference type="Pfam" id="PF09363">
    <property type="entry name" value="XFP_C"/>
    <property type="match status" value="1"/>
</dbReference>
<keyword evidence="3" id="KW-0786">Thiamine pyrophosphate</keyword>
<protein>
    <submittedName>
        <fullName evidence="7">Xylulose-5-phosphate/fructose-6-phosphate phosphoketolase</fullName>
    </submittedName>
</protein>
<dbReference type="RefSeq" id="WP_084538020.1">
    <property type="nucleotide sequence ID" value="NZ_CP107943.1"/>
</dbReference>
<dbReference type="AlphaFoldDB" id="A0A366DEK9"/>
<dbReference type="PANTHER" id="PTHR31273:SF0">
    <property type="entry name" value="PHOSPHOKETOLASE-RELATED"/>
    <property type="match status" value="1"/>
</dbReference>
<evidence type="ECO:0000259" key="5">
    <source>
        <dbReference type="Pfam" id="PF09363"/>
    </source>
</evidence>
<organism evidence="7 8">
    <name type="scientific">Nocardia puris</name>
    <dbReference type="NCBI Taxonomy" id="208602"/>
    <lineage>
        <taxon>Bacteria</taxon>
        <taxon>Bacillati</taxon>
        <taxon>Actinomycetota</taxon>
        <taxon>Actinomycetes</taxon>
        <taxon>Mycobacteriales</taxon>
        <taxon>Nocardiaceae</taxon>
        <taxon>Nocardia</taxon>
    </lineage>
</organism>
<comment type="cofactor">
    <cofactor evidence="1">
        <name>thiamine diphosphate</name>
        <dbReference type="ChEBI" id="CHEBI:58937"/>
    </cofactor>
</comment>
<dbReference type="InterPro" id="IPR018970">
    <property type="entry name" value="Xul5P/Fru6P_PKetolase_N"/>
</dbReference>
<dbReference type="GO" id="GO:0016832">
    <property type="term" value="F:aldehyde-lyase activity"/>
    <property type="evidence" value="ECO:0007669"/>
    <property type="project" value="InterPro"/>
</dbReference>
<keyword evidence="4" id="KW-0456">Lyase</keyword>
<dbReference type="InterPro" id="IPR009014">
    <property type="entry name" value="Transketo_C/PFOR_II"/>
</dbReference>
<sequence length="682" mass="73678">MVDLRDCADALWRAIVYVSVVQLHLNDNVLLTRPLRSGDIKTWPTGHWGTVPGTAWLLAHIGLHAGEDSSVRLVPLLGAGHTGVAQLALSWLTGDLRRHIPDYSLNEKGLAALAQSFPNVPRFGSEVHPDLPAGDFLGGCLGGALAFACGAALHNDQVIVPIIGDGECETPTMAASWLAARELENAKVLPIIHLNEFRMGSRSILGRMSNDEVRRYFEALGWGCRIFTVHAADGSEHDAFHHLLRRATAETVGGQRCCLVLRCEKGWGGPVVVDGVRYLGTAKLHKTPLTSAATSADQRAQLQEWLFSYRPRLLFDEHGCPTGALKAALELIRIDNSSAPPRDRSFAREPLGPKRASSDFTDVVTSVLGAHGARGDFRVFSPDEMQSNRLGQLAGASWVSEVLAEEVLFGWLAGWTSSGRRGLLVSYEAFSTLLTAGLVSHLKQRRLRTSELPSLNLLLTSYGWHNVYTHGDPSLITTLVGIADPAVRMYVPADPMRLGAVLEQSLDSTNRVNVIVAGKHSRATLPSQSMISELSRGLSVWEHLSDSSEPDVTILCAGDIPATAVGAAIPLLRRKRVGSVRVVGVADLTVLGDPADWPRGLRPDEWGEYVGRSAAVLVVTLGHPAAIWGLLAGRIRQPVRVIGWREPPAPISQQRLAIAAGLDASGIVQAVIELARERERTA</sequence>
<dbReference type="InterPro" id="IPR005593">
    <property type="entry name" value="Xul5P/Fru6P_PKetolase"/>
</dbReference>
<evidence type="ECO:0000256" key="2">
    <source>
        <dbReference type="ARBA" id="ARBA00005623"/>
    </source>
</evidence>
<gene>
    <name evidence="7" type="ORF">DFR74_109267</name>
</gene>
<name>A0A366DEK9_9NOCA</name>
<dbReference type="Proteomes" id="UP000252586">
    <property type="component" value="Unassembled WGS sequence"/>
</dbReference>
<evidence type="ECO:0000256" key="4">
    <source>
        <dbReference type="ARBA" id="ARBA00023239"/>
    </source>
</evidence>
<evidence type="ECO:0000313" key="8">
    <source>
        <dbReference type="Proteomes" id="UP000252586"/>
    </source>
</evidence>
<dbReference type="Gene3D" id="3.40.50.970">
    <property type="match status" value="2"/>
</dbReference>
<evidence type="ECO:0000259" key="6">
    <source>
        <dbReference type="Pfam" id="PF09364"/>
    </source>
</evidence>
<dbReference type="Pfam" id="PF03894">
    <property type="entry name" value="XFP"/>
    <property type="match status" value="1"/>
</dbReference>
<evidence type="ECO:0000313" key="7">
    <source>
        <dbReference type="EMBL" id="RBO88497.1"/>
    </source>
</evidence>
<dbReference type="PANTHER" id="PTHR31273">
    <property type="entry name" value="PHOSPHOKETOLASE-RELATED"/>
    <property type="match status" value="1"/>
</dbReference>
<dbReference type="Gene3D" id="3.40.50.920">
    <property type="match status" value="1"/>
</dbReference>
<dbReference type="Pfam" id="PF09364">
    <property type="entry name" value="XFP_N"/>
    <property type="match status" value="1"/>
</dbReference>
<dbReference type="STRING" id="1210090.GCA_001613185_05386"/>
<dbReference type="EMBL" id="QNRE01000009">
    <property type="protein sequence ID" value="RBO88497.1"/>
    <property type="molecule type" value="Genomic_DNA"/>
</dbReference>
<comment type="caution">
    <text evidence="7">The sequence shown here is derived from an EMBL/GenBank/DDBJ whole genome shotgun (WGS) entry which is preliminary data.</text>
</comment>
<dbReference type="OrthoDB" id="9768449at2"/>
<comment type="similarity">
    <text evidence="2">Belongs to the XFP family.</text>
</comment>
<evidence type="ECO:0000256" key="1">
    <source>
        <dbReference type="ARBA" id="ARBA00001964"/>
    </source>
</evidence>
<dbReference type="GO" id="GO:0005975">
    <property type="term" value="P:carbohydrate metabolic process"/>
    <property type="evidence" value="ECO:0007669"/>
    <property type="project" value="InterPro"/>
</dbReference>
<reference evidence="7 8" key="1">
    <citation type="submission" date="2018-06" db="EMBL/GenBank/DDBJ databases">
        <title>Genomic Encyclopedia of Type Strains, Phase IV (KMG-IV): sequencing the most valuable type-strain genomes for metagenomic binning, comparative biology and taxonomic classification.</title>
        <authorList>
            <person name="Goeker M."/>
        </authorList>
    </citation>
    <scope>NUCLEOTIDE SEQUENCE [LARGE SCALE GENOMIC DNA]</scope>
    <source>
        <strain evidence="7 8">DSM 44599</strain>
    </source>
</reference>
<evidence type="ECO:0000256" key="3">
    <source>
        <dbReference type="ARBA" id="ARBA00023052"/>
    </source>
</evidence>
<feature type="domain" description="Xylulose 5-phosphate/Fructose 6-phosphate phosphoketolase N-terminal" evidence="6">
    <location>
        <begin position="9"/>
        <end position="327"/>
    </location>
</feature>
<dbReference type="GO" id="GO:0000287">
    <property type="term" value="F:magnesium ion binding"/>
    <property type="evidence" value="ECO:0007669"/>
    <property type="project" value="UniProtKB-ARBA"/>
</dbReference>
<dbReference type="InterPro" id="IPR029061">
    <property type="entry name" value="THDP-binding"/>
</dbReference>
<dbReference type="SUPFAM" id="SSF52518">
    <property type="entry name" value="Thiamin diphosphate-binding fold (THDP-binding)"/>
    <property type="match status" value="2"/>
</dbReference>